<sequence>MITQTIGNLPAVKHHIPGPRLRPLAASSVVAGVVMVRYTGKPPYRKILDDKIIELVL</sequence>
<proteinExistence type="predicted"/>
<protein>
    <submittedName>
        <fullName evidence="1">Uncharacterized protein</fullName>
    </submittedName>
</protein>
<dbReference type="EMBL" id="WLZY01000001">
    <property type="protein sequence ID" value="NDL56612.1"/>
    <property type="molecule type" value="Genomic_DNA"/>
</dbReference>
<evidence type="ECO:0000313" key="2">
    <source>
        <dbReference type="Proteomes" id="UP000460435"/>
    </source>
</evidence>
<organism evidence="1 2">
    <name type="scientific">Phytoactinopolyspora mesophila</name>
    <dbReference type="NCBI Taxonomy" id="2650750"/>
    <lineage>
        <taxon>Bacteria</taxon>
        <taxon>Bacillati</taxon>
        <taxon>Actinomycetota</taxon>
        <taxon>Actinomycetes</taxon>
        <taxon>Jiangellales</taxon>
        <taxon>Jiangellaceae</taxon>
        <taxon>Phytoactinopolyspora</taxon>
    </lineage>
</organism>
<reference evidence="1 2" key="1">
    <citation type="submission" date="2019-11" db="EMBL/GenBank/DDBJ databases">
        <authorList>
            <person name="Li X.-J."/>
            <person name="Feng X.-M."/>
        </authorList>
    </citation>
    <scope>NUCLEOTIDE SEQUENCE [LARGE SCALE GENOMIC DNA]</scope>
    <source>
        <strain evidence="1 2">XMNu-373</strain>
    </source>
</reference>
<dbReference type="AlphaFoldDB" id="A0A7K3M144"/>
<comment type="caution">
    <text evidence="1">The sequence shown here is derived from an EMBL/GenBank/DDBJ whole genome shotgun (WGS) entry which is preliminary data.</text>
</comment>
<accession>A0A7K3M144</accession>
<dbReference type="RefSeq" id="WP_162449167.1">
    <property type="nucleotide sequence ID" value="NZ_WLZY01000001.1"/>
</dbReference>
<keyword evidence="2" id="KW-1185">Reference proteome</keyword>
<dbReference type="Proteomes" id="UP000460435">
    <property type="component" value="Unassembled WGS sequence"/>
</dbReference>
<gene>
    <name evidence="1" type="ORF">F7O44_05955</name>
</gene>
<evidence type="ECO:0000313" key="1">
    <source>
        <dbReference type="EMBL" id="NDL56612.1"/>
    </source>
</evidence>
<name>A0A7K3M144_9ACTN</name>